<evidence type="ECO:0000313" key="2">
    <source>
        <dbReference type="Proteomes" id="UP000196084"/>
    </source>
</evidence>
<organism evidence="1 2">
    <name type="scientific">Natronolimnobius baerhuensis</name>
    <dbReference type="NCBI Taxonomy" id="253108"/>
    <lineage>
        <taxon>Archaea</taxon>
        <taxon>Methanobacteriati</taxon>
        <taxon>Methanobacteriota</taxon>
        <taxon>Stenosarchaea group</taxon>
        <taxon>Halobacteria</taxon>
        <taxon>Halobacteriales</taxon>
        <taxon>Natrialbaceae</taxon>
        <taxon>Natronolimnobius</taxon>
    </lineage>
</organism>
<sequence>MLGGCTVPQSDSRDRSYIPRSAAEFPIATADFRDMNPRRFDEREPAQTIAIGSEAALEDSFEPHDIYLWNRITERDIDIRLIDMWEREVVFDETETVPADSIYSFTVWAPAVYLLELVVPATDTQQVLRIPCRVFDCNITSTRVALEADDQFDAVAQSTVVLCPNPICESGESIQIEDVSINSSVELDLE</sequence>
<dbReference type="EMBL" id="MWPH01000002">
    <property type="protein sequence ID" value="OVE84956.1"/>
    <property type="molecule type" value="Genomic_DNA"/>
</dbReference>
<protein>
    <submittedName>
        <fullName evidence="1">Uncharacterized protein</fullName>
    </submittedName>
</protein>
<comment type="caution">
    <text evidence="1">The sequence shown here is derived from an EMBL/GenBank/DDBJ whole genome shotgun (WGS) entry which is preliminary data.</text>
</comment>
<reference evidence="1 2" key="1">
    <citation type="submission" date="2017-02" db="EMBL/GenBank/DDBJ databases">
        <title>Natronthermophilus aegyptiacus gen. nov.,sp. nov., an aerobic, extremely halophilic alkalithermophilic archaeon isolated from the athalassohaline Wadi An Natrun, Egypt.</title>
        <authorList>
            <person name="Zhao B."/>
        </authorList>
    </citation>
    <scope>NUCLEOTIDE SEQUENCE [LARGE SCALE GENOMIC DNA]</scope>
    <source>
        <strain evidence="1 2">CGMCC 1.3597</strain>
    </source>
</reference>
<keyword evidence="2" id="KW-1185">Reference proteome</keyword>
<evidence type="ECO:0000313" key="1">
    <source>
        <dbReference type="EMBL" id="OVE84956.1"/>
    </source>
</evidence>
<gene>
    <name evidence="1" type="ORF">B2G88_11390</name>
</gene>
<proteinExistence type="predicted"/>
<dbReference type="Proteomes" id="UP000196084">
    <property type="component" value="Unassembled WGS sequence"/>
</dbReference>
<name>A0A202E9N1_9EURY</name>
<accession>A0A202E9N1</accession>
<dbReference type="AlphaFoldDB" id="A0A202E9N1"/>